<dbReference type="Proteomes" id="UP000189940">
    <property type="component" value="Unassembled WGS sequence"/>
</dbReference>
<comment type="caution">
    <text evidence="2">The sequence shown here is derived from an EMBL/GenBank/DDBJ whole genome shotgun (WGS) entry which is preliminary data.</text>
</comment>
<evidence type="ECO:0000256" key="1">
    <source>
        <dbReference type="SAM" id="Phobius"/>
    </source>
</evidence>
<gene>
    <name evidence="2" type="ORF">B2M20_04980</name>
</gene>
<keyword evidence="3" id="KW-1185">Reference proteome</keyword>
<dbReference type="EMBL" id="MWPQ01000023">
    <property type="protein sequence ID" value="OPH83769.1"/>
    <property type="molecule type" value="Genomic_DNA"/>
</dbReference>
<keyword evidence="1" id="KW-1133">Transmembrane helix</keyword>
<reference evidence="2 3" key="1">
    <citation type="submission" date="2017-02" db="EMBL/GenBank/DDBJ databases">
        <title>Genome sequence of the nitrite-oxidizing bacterium Nitrobacter vulgaris strain Ab1.</title>
        <authorList>
            <person name="Mellbye B.L."/>
            <person name="Davis E.W."/>
            <person name="Spieck E."/>
            <person name="Chang J.H."/>
            <person name="Bottomley P.J."/>
            <person name="Sayavedra-Soto L.A."/>
        </authorList>
    </citation>
    <scope>NUCLEOTIDE SEQUENCE [LARGE SCALE GENOMIC DNA]</scope>
    <source>
        <strain evidence="2 3">Ab1</strain>
    </source>
</reference>
<sequence>MQKKARTSQDHFLSPLPLARLFMMPEFYLLGILLGLGIAVGFAMTVPFRTWSDLLTLLWN</sequence>
<keyword evidence="1" id="KW-0812">Transmembrane</keyword>
<proteinExistence type="predicted"/>
<feature type="transmembrane region" description="Helical" evidence="1">
    <location>
        <begin position="27"/>
        <end position="48"/>
    </location>
</feature>
<accession>A0A1V4I0Y3</accession>
<organism evidence="2 3">
    <name type="scientific">Nitrobacter vulgaris</name>
    <dbReference type="NCBI Taxonomy" id="29421"/>
    <lineage>
        <taxon>Bacteria</taxon>
        <taxon>Pseudomonadati</taxon>
        <taxon>Pseudomonadota</taxon>
        <taxon>Alphaproteobacteria</taxon>
        <taxon>Hyphomicrobiales</taxon>
        <taxon>Nitrobacteraceae</taxon>
        <taxon>Nitrobacter</taxon>
    </lineage>
</organism>
<dbReference type="AlphaFoldDB" id="A0A1V4I0Y3"/>
<protein>
    <submittedName>
        <fullName evidence="2">Uncharacterized protein</fullName>
    </submittedName>
</protein>
<evidence type="ECO:0000313" key="3">
    <source>
        <dbReference type="Proteomes" id="UP000189940"/>
    </source>
</evidence>
<name>A0A1V4I0Y3_NITVU</name>
<keyword evidence="1" id="KW-0472">Membrane</keyword>
<evidence type="ECO:0000313" key="2">
    <source>
        <dbReference type="EMBL" id="OPH83769.1"/>
    </source>
</evidence>